<dbReference type="PANTHER" id="PTHR10704">
    <property type="entry name" value="CARBOHYDRATE SULFOTRANSFERASE"/>
    <property type="match status" value="1"/>
</dbReference>
<protein>
    <recommendedName>
        <fullName evidence="3">Sulfotransferase family protein</fullName>
    </recommendedName>
</protein>
<dbReference type="GO" id="GO:0001517">
    <property type="term" value="F:N-acetylglucosamine 6-O-sulfotransferase activity"/>
    <property type="evidence" value="ECO:0007669"/>
    <property type="project" value="TreeGrafter"/>
</dbReference>
<organism evidence="1 2">
    <name type="scientific">Thioalkalivibrio halophilus</name>
    <dbReference type="NCBI Taxonomy" id="252474"/>
    <lineage>
        <taxon>Bacteria</taxon>
        <taxon>Pseudomonadati</taxon>
        <taxon>Pseudomonadota</taxon>
        <taxon>Gammaproteobacteria</taxon>
        <taxon>Chromatiales</taxon>
        <taxon>Ectothiorhodospiraceae</taxon>
        <taxon>Thioalkalivibrio</taxon>
    </lineage>
</organism>
<evidence type="ECO:0000313" key="2">
    <source>
        <dbReference type="Proteomes" id="UP000189177"/>
    </source>
</evidence>
<dbReference type="GO" id="GO:0006044">
    <property type="term" value="P:N-acetylglucosamine metabolic process"/>
    <property type="evidence" value="ECO:0007669"/>
    <property type="project" value="TreeGrafter"/>
</dbReference>
<dbReference type="OrthoDB" id="1431437at2"/>
<dbReference type="InterPro" id="IPR027417">
    <property type="entry name" value="P-loop_NTPase"/>
</dbReference>
<dbReference type="Pfam" id="PF13469">
    <property type="entry name" value="Sulfotransfer_3"/>
    <property type="match status" value="1"/>
</dbReference>
<name>A0A1V3A287_9GAMM</name>
<reference evidence="1 2" key="1">
    <citation type="submission" date="2017-02" db="EMBL/GenBank/DDBJ databases">
        <title>Genomic diversity within the haloalkaliphilic genus Thioalkalivibrio.</title>
        <authorList>
            <person name="Ahn A.-C."/>
            <person name="Meier-Kolthoff J."/>
            <person name="Overmars L."/>
            <person name="Richter M."/>
            <person name="Woyke T."/>
            <person name="Sorokin D.Y."/>
            <person name="Muyzer G."/>
        </authorList>
    </citation>
    <scope>NUCLEOTIDE SEQUENCE [LARGE SCALE GENOMIC DNA]</scope>
    <source>
        <strain evidence="1 2">HL17</strain>
    </source>
</reference>
<gene>
    <name evidence="1" type="ORF">B1A74_00340</name>
</gene>
<dbReference type="EMBL" id="MUZR01000002">
    <property type="protein sequence ID" value="OOC11454.1"/>
    <property type="molecule type" value="Genomic_DNA"/>
</dbReference>
<dbReference type="GO" id="GO:0006790">
    <property type="term" value="P:sulfur compound metabolic process"/>
    <property type="evidence" value="ECO:0007669"/>
    <property type="project" value="TreeGrafter"/>
</dbReference>
<dbReference type="AlphaFoldDB" id="A0A1V3A287"/>
<dbReference type="Gene3D" id="3.40.50.300">
    <property type="entry name" value="P-loop containing nucleotide triphosphate hydrolases"/>
    <property type="match status" value="1"/>
</dbReference>
<dbReference type="Proteomes" id="UP000189177">
    <property type="component" value="Unassembled WGS sequence"/>
</dbReference>
<dbReference type="SUPFAM" id="SSF52540">
    <property type="entry name" value="P-loop containing nucleoside triphosphate hydrolases"/>
    <property type="match status" value="1"/>
</dbReference>
<dbReference type="PANTHER" id="PTHR10704:SF44">
    <property type="entry name" value="LD35051P-RELATED"/>
    <property type="match status" value="1"/>
</dbReference>
<accession>A0A1V3A287</accession>
<keyword evidence="2" id="KW-1185">Reference proteome</keyword>
<dbReference type="RefSeq" id="WP_077243436.1">
    <property type="nucleotide sequence ID" value="NZ_MUZR01000002.1"/>
</dbReference>
<comment type="caution">
    <text evidence="1">The sequence shown here is derived from an EMBL/GenBank/DDBJ whole genome shotgun (WGS) entry which is preliminary data.</text>
</comment>
<evidence type="ECO:0000313" key="1">
    <source>
        <dbReference type="EMBL" id="OOC11454.1"/>
    </source>
</evidence>
<proteinExistence type="predicted"/>
<evidence type="ECO:0008006" key="3">
    <source>
        <dbReference type="Google" id="ProtNLM"/>
    </source>
</evidence>
<sequence>MDQQTDPVLIVGSGRSGTTFLAKLLDSHTRVLYRHEPDWARVDTSLPFLPPPGAREKFSRQAGEYLRDLAQVRAPKVTGKEPRFRKSYRSGPREVAYRLNVAAARTLAKLGGARKRDVVWDMIGNASRGDVVTVIKSVNSVARAPLFVDALPGIRLVHLIRHPAGVVASRMRGVELGLMGTEVYIDALFDSGYADGWKWKREEVKAWPIEKQMAFEWMAVNEAVYRSLEGHDAYLCVTHDALSRSTEEETRKVFAHVGLDWSEQTDRFIESLRTGASQSGYFGVQRAPRTEIGKWRKELTTGQIDRIHEVVERSMIGEKLWQA</sequence>
<dbReference type="STRING" id="252474.B1A74_00340"/>
<dbReference type="InterPro" id="IPR051135">
    <property type="entry name" value="Gal/GlcNAc/GalNAc_ST"/>
</dbReference>